<feature type="chain" id="PRO_5027184073" description="S-adenosylmethionine decarboxylase alpha chain" evidence="10">
    <location>
        <begin position="75"/>
        <end position="126"/>
    </location>
</feature>
<dbReference type="InterPro" id="IPR042286">
    <property type="entry name" value="AdoMetDC_C"/>
</dbReference>
<protein>
    <recommendedName>
        <fullName evidence="10">S-adenosylmethionine decarboxylase proenzyme</fullName>
        <shortName evidence="10">AdoMetDC</shortName>
        <shortName evidence="10">SAMDC</shortName>
        <ecNumber evidence="10">4.1.1.50</ecNumber>
    </recommendedName>
    <component>
        <recommendedName>
            <fullName evidence="10">S-adenosylmethionine decarboxylase beta chain</fullName>
        </recommendedName>
    </component>
    <component>
        <recommendedName>
            <fullName evidence="10">S-adenosylmethionine decarboxylase alpha chain</fullName>
        </recommendedName>
    </component>
</protein>
<evidence type="ECO:0000313" key="11">
    <source>
        <dbReference type="EMBL" id="CAA9361547.1"/>
    </source>
</evidence>
<dbReference type="EMBL" id="CADCTZ010000698">
    <property type="protein sequence ID" value="CAA9361547.1"/>
    <property type="molecule type" value="Genomic_DNA"/>
</dbReference>
<keyword evidence="6 10" id="KW-0865">Zymogen</keyword>
<keyword evidence="8 10" id="KW-0704">Schiff base</keyword>
<comment type="pathway">
    <text evidence="10">Amine and polyamine biosynthesis; S-adenosylmethioninamine biosynthesis; S-adenosylmethioninamine from S-adenosyl-L-methionine: step 1/1.</text>
</comment>
<proteinExistence type="inferred from homology"/>
<keyword evidence="5 10" id="KW-0620">Polyamine biosynthesis</keyword>
<evidence type="ECO:0000256" key="2">
    <source>
        <dbReference type="ARBA" id="ARBA00022793"/>
    </source>
</evidence>
<evidence type="ECO:0000256" key="8">
    <source>
        <dbReference type="ARBA" id="ARBA00023270"/>
    </source>
</evidence>
<keyword evidence="2 10" id="KW-0210">Decarboxylase</keyword>
<evidence type="ECO:0000256" key="7">
    <source>
        <dbReference type="ARBA" id="ARBA00023239"/>
    </source>
</evidence>
<reference evidence="11" key="1">
    <citation type="submission" date="2020-02" db="EMBL/GenBank/DDBJ databases">
        <authorList>
            <person name="Meier V. D."/>
        </authorList>
    </citation>
    <scope>NUCLEOTIDE SEQUENCE</scope>
    <source>
        <strain evidence="11">AVDCRST_MAG84</strain>
    </source>
</reference>
<comment type="function">
    <text evidence="10">Catalyzes the decarboxylation of S-adenosylmethionine to S-adenosylmethioninamine (dcAdoMet), the propylamine donor required for the synthesis of the polyamines spermine and spermidine from the diamine putrescine.</text>
</comment>
<evidence type="ECO:0000256" key="5">
    <source>
        <dbReference type="ARBA" id="ARBA00023115"/>
    </source>
</evidence>
<feature type="active site" description="Proton acceptor; for processing activity" evidence="10">
    <location>
        <position position="80"/>
    </location>
</feature>
<feature type="chain" id="PRO_5027184072" description="S-adenosylmethionine decarboxylase beta chain" evidence="10">
    <location>
        <begin position="1"/>
        <end position="74"/>
    </location>
</feature>
<evidence type="ECO:0000256" key="10">
    <source>
        <dbReference type="HAMAP-Rule" id="MF_00464"/>
    </source>
</evidence>
<feature type="active site" description="Proton donor; for catalytic activity" evidence="10">
    <location>
        <position position="95"/>
    </location>
</feature>
<dbReference type="GO" id="GO:0004014">
    <property type="term" value="F:adenosylmethionine decarboxylase activity"/>
    <property type="evidence" value="ECO:0007669"/>
    <property type="project" value="UniProtKB-UniRule"/>
</dbReference>
<dbReference type="InterPro" id="IPR042284">
    <property type="entry name" value="AdoMetDC_N"/>
</dbReference>
<dbReference type="GO" id="GO:0005829">
    <property type="term" value="C:cytosol"/>
    <property type="evidence" value="ECO:0007669"/>
    <property type="project" value="TreeGrafter"/>
</dbReference>
<comment type="subunit">
    <text evidence="10">Heterotetramer of two alpha and two beta chains arranged as a dimer of alpha/beta heterodimers.</text>
</comment>
<dbReference type="InterPro" id="IPR017716">
    <property type="entry name" value="S-AdoMet_deCOase_pro-enz"/>
</dbReference>
<dbReference type="SUPFAM" id="SSF56276">
    <property type="entry name" value="S-adenosylmethionine decarboxylase"/>
    <property type="match status" value="1"/>
</dbReference>
<comment type="PTM">
    <text evidence="10">Is synthesized initially as an inactive proenzyme. Formation of the active enzyme involves a self-maturation process in which the active site pyruvoyl group is generated from an internal serine residue via an autocatalytic post-translational modification. Two non-identical subunits are generated from the proenzyme in this reaction, and the pyruvate is formed at the N-terminus of the alpha chain, which is derived from the carboxyl end of the proenzyme. The post-translation cleavage follows an unusual pathway, termed non-hydrolytic serinolysis, in which the side chain hydroxyl group of the serine supplies its oxygen atom to form the C-terminus of the beta chain, while the remainder of the serine residue undergoes an oxidative deamination to produce ammonia and the pyruvoyl group blocking the N-terminus of the alpha chain.</text>
</comment>
<evidence type="ECO:0000256" key="1">
    <source>
        <dbReference type="ARBA" id="ARBA00022691"/>
    </source>
</evidence>
<dbReference type="PANTHER" id="PTHR33866">
    <property type="entry name" value="S-ADENOSYLMETHIONINE DECARBOXYLASE PROENZYME"/>
    <property type="match status" value="1"/>
</dbReference>
<dbReference type="HAMAP" id="MF_00464">
    <property type="entry name" value="AdoMetDC_1"/>
    <property type="match status" value="1"/>
</dbReference>
<keyword evidence="9 10" id="KW-0670">Pyruvate</keyword>
<dbReference type="EC" id="4.1.1.50" evidence="10"/>
<dbReference type="Pfam" id="PF02675">
    <property type="entry name" value="AdoMet_dc"/>
    <property type="match status" value="1"/>
</dbReference>
<dbReference type="GO" id="GO:0008295">
    <property type="term" value="P:spermidine biosynthetic process"/>
    <property type="evidence" value="ECO:0007669"/>
    <property type="project" value="UniProtKB-UniRule"/>
</dbReference>
<comment type="similarity">
    <text evidence="10">Belongs to the prokaryotic AdoMetDC family. Type 1 subfamily.</text>
</comment>
<evidence type="ECO:0000256" key="4">
    <source>
        <dbReference type="ARBA" id="ARBA00023066"/>
    </source>
</evidence>
<evidence type="ECO:0000256" key="3">
    <source>
        <dbReference type="ARBA" id="ARBA00022813"/>
    </source>
</evidence>
<dbReference type="Gene3D" id="3.30.160.750">
    <property type="match status" value="1"/>
</dbReference>
<dbReference type="AlphaFoldDB" id="A0A6J4MLZ2"/>
<name>A0A6J4MLZ2_9CYAN</name>
<dbReference type="InterPro" id="IPR016067">
    <property type="entry name" value="S-AdoMet_deCO2ase_core"/>
</dbReference>
<comment type="cofactor">
    <cofactor evidence="10">
        <name>pyruvate</name>
        <dbReference type="ChEBI" id="CHEBI:15361"/>
    </cofactor>
    <text evidence="10">Binds 1 pyruvoyl group covalently per subunit.</text>
</comment>
<feature type="modified residue" description="Pyruvic acid (Ser); by autocatalysis" evidence="10">
    <location>
        <position position="75"/>
    </location>
</feature>
<dbReference type="InterPro" id="IPR003826">
    <property type="entry name" value="AdoMetDC_fam_prok"/>
</dbReference>
<keyword evidence="1 10" id="KW-0949">S-adenosyl-L-methionine</keyword>
<evidence type="ECO:0000256" key="9">
    <source>
        <dbReference type="ARBA" id="ARBA00023317"/>
    </source>
</evidence>
<dbReference type="Gene3D" id="3.30.360.110">
    <property type="entry name" value="S-adenosylmethionine decarboxylase domain"/>
    <property type="match status" value="1"/>
</dbReference>
<feature type="site" description="Cleavage (non-hydrolytic); by autolysis" evidence="10">
    <location>
        <begin position="74"/>
        <end position="75"/>
    </location>
</feature>
<organism evidence="11">
    <name type="scientific">uncultured Microcoleus sp</name>
    <dbReference type="NCBI Taxonomy" id="259945"/>
    <lineage>
        <taxon>Bacteria</taxon>
        <taxon>Bacillati</taxon>
        <taxon>Cyanobacteriota</taxon>
        <taxon>Cyanophyceae</taxon>
        <taxon>Oscillatoriophycideae</taxon>
        <taxon>Oscillatoriales</taxon>
        <taxon>Microcoleaceae</taxon>
        <taxon>Microcoleus</taxon>
        <taxon>environmental samples</taxon>
    </lineage>
</organism>
<dbReference type="PANTHER" id="PTHR33866:SF2">
    <property type="entry name" value="S-ADENOSYLMETHIONINE DECARBOXYLASE PROENZYME"/>
    <property type="match status" value="1"/>
</dbReference>
<keyword evidence="3 10" id="KW-0068">Autocatalytic cleavage</keyword>
<feature type="active site" description="Schiff-base intermediate with substrate; via pyruvic acid" evidence="10">
    <location>
        <position position="75"/>
    </location>
</feature>
<dbReference type="NCBIfam" id="TIGR03330">
    <property type="entry name" value="SAM_DCase_Bsu"/>
    <property type="match status" value="1"/>
</dbReference>
<keyword evidence="7 10" id="KW-0456">Lyase</keyword>
<dbReference type="UniPathway" id="UPA00331">
    <property type="reaction ID" value="UER00451"/>
</dbReference>
<sequence>MTFISMQFSKAAMMPKGTHLIAELAGCNQEVLNNEELLREGLREAAQTASATVLSVHSHKFTPVGVTAFALLAESHISIHTWPELGYAAVDAFTCGQSMCTELAIESVAHALNSKNTKVITVKRGF</sequence>
<evidence type="ECO:0000256" key="6">
    <source>
        <dbReference type="ARBA" id="ARBA00023145"/>
    </source>
</evidence>
<comment type="catalytic activity">
    <reaction evidence="10">
        <text>S-adenosyl-L-methionine + H(+) = S-adenosyl 3-(methylsulfanyl)propylamine + CO2</text>
        <dbReference type="Rhea" id="RHEA:15981"/>
        <dbReference type="ChEBI" id="CHEBI:15378"/>
        <dbReference type="ChEBI" id="CHEBI:16526"/>
        <dbReference type="ChEBI" id="CHEBI:57443"/>
        <dbReference type="ChEBI" id="CHEBI:59789"/>
        <dbReference type="EC" id="4.1.1.50"/>
    </reaction>
</comment>
<gene>
    <name evidence="10" type="primary">speH</name>
    <name evidence="11" type="ORF">AVDCRST_MAG84-3525</name>
</gene>
<keyword evidence="4 10" id="KW-0745">Spermidine biosynthesis</keyword>
<accession>A0A6J4MLZ2</accession>